<reference evidence="7" key="1">
    <citation type="submission" date="2025-08" db="UniProtKB">
        <authorList>
            <consortium name="Ensembl"/>
        </authorList>
    </citation>
    <scope>IDENTIFICATION</scope>
</reference>
<keyword evidence="3 6" id="KW-0106">Calcium</keyword>
<accession>A0A3Q3X2B9</accession>
<dbReference type="GO" id="GO:0005509">
    <property type="term" value="F:calcium ion binding"/>
    <property type="evidence" value="ECO:0007669"/>
    <property type="project" value="InterPro"/>
</dbReference>
<proteinExistence type="inferred from homology"/>
<evidence type="ECO:0000256" key="5">
    <source>
        <dbReference type="ARBA" id="ARBA00023302"/>
    </source>
</evidence>
<evidence type="ECO:0000256" key="2">
    <source>
        <dbReference type="ARBA" id="ARBA00022737"/>
    </source>
</evidence>
<dbReference type="SUPFAM" id="SSF47874">
    <property type="entry name" value="Annexin"/>
    <property type="match status" value="1"/>
</dbReference>
<dbReference type="FunFam" id="1.10.220.10:FF:000002">
    <property type="entry name" value="Annexin"/>
    <property type="match status" value="1"/>
</dbReference>
<dbReference type="InterPro" id="IPR018252">
    <property type="entry name" value="Annexin_repeat_CS"/>
</dbReference>
<dbReference type="GO" id="GO:0005544">
    <property type="term" value="F:calcium-dependent phospholipid binding"/>
    <property type="evidence" value="ECO:0007669"/>
    <property type="project" value="UniProtKB-KW"/>
</dbReference>
<keyword evidence="5 6" id="KW-0111">Calcium/phospholipid-binding</keyword>
<dbReference type="Proteomes" id="UP000261620">
    <property type="component" value="Unplaced"/>
</dbReference>
<dbReference type="FunFam" id="1.10.220.10:FF:000003">
    <property type="entry name" value="Annexin"/>
    <property type="match status" value="1"/>
</dbReference>
<dbReference type="GO" id="GO:0005737">
    <property type="term" value="C:cytoplasm"/>
    <property type="evidence" value="ECO:0007669"/>
    <property type="project" value="TreeGrafter"/>
</dbReference>
<evidence type="ECO:0000313" key="7">
    <source>
        <dbReference type="Ensembl" id="ENSMMOP00000019282.1"/>
    </source>
</evidence>
<keyword evidence="2 6" id="KW-0677">Repeat</keyword>
<evidence type="ECO:0000256" key="1">
    <source>
        <dbReference type="ARBA" id="ARBA00007831"/>
    </source>
</evidence>
<evidence type="ECO:0000256" key="3">
    <source>
        <dbReference type="ARBA" id="ARBA00022837"/>
    </source>
</evidence>
<dbReference type="Pfam" id="PF00191">
    <property type="entry name" value="Annexin"/>
    <property type="match status" value="4"/>
</dbReference>
<keyword evidence="8" id="KW-1185">Reference proteome</keyword>
<dbReference type="PROSITE" id="PS51897">
    <property type="entry name" value="ANNEXIN_2"/>
    <property type="match status" value="4"/>
</dbReference>
<reference evidence="7" key="2">
    <citation type="submission" date="2025-09" db="UniProtKB">
        <authorList>
            <consortium name="Ensembl"/>
        </authorList>
    </citation>
    <scope>IDENTIFICATION</scope>
</reference>
<dbReference type="Ensembl" id="ENSMMOT00000019603.1">
    <property type="protein sequence ID" value="ENSMMOP00000019282.1"/>
    <property type="gene ID" value="ENSMMOG00000014485.1"/>
</dbReference>
<dbReference type="PANTHER" id="PTHR10502">
    <property type="entry name" value="ANNEXIN"/>
    <property type="match status" value="1"/>
</dbReference>
<dbReference type="GO" id="GO:0005634">
    <property type="term" value="C:nucleus"/>
    <property type="evidence" value="ECO:0007669"/>
    <property type="project" value="TreeGrafter"/>
</dbReference>
<sequence>RNLLQDDLDSLVNSPSFSLKVERGTIKPKENFDAKEDAVALRKAIEGLGTKEKTVIDILTHRSSAQRQLICGAYQEATGRTLLDDVKGDTHGKFEDFLVALITPPAAYDCHEVMRAMKGAGTKDSVLVEIFASRSNDQIAALNDVYLQETQKKLVFDLSKEVSGDFAKALLLLAERRRKKTPRCSMTQALYNAGEKKWGTDESKFIDILCLRSVAQLRQTLVEYKNISGKTLQESIEGEMSGELEELLVAIVKCVKSVPAYFAERLYESMKGCGTDESTLNRIMASRSEIDLLDIRAEFKKRYEHSLHSAIESDVGGDHGDCLKAICGGDD</sequence>
<comment type="similarity">
    <text evidence="1 6">Belongs to the annexin family.</text>
</comment>
<comment type="domain">
    <text evidence="6">A pair of annexin repeats may form one binding site for calcium and phospholipid.</text>
</comment>
<dbReference type="InterPro" id="IPR001464">
    <property type="entry name" value="Annexin"/>
</dbReference>
<dbReference type="PROSITE" id="PS00223">
    <property type="entry name" value="ANNEXIN_1"/>
    <property type="match status" value="3"/>
</dbReference>
<organism evidence="7 8">
    <name type="scientific">Mola mola</name>
    <name type="common">Ocean sunfish</name>
    <name type="synonym">Tetraodon mola</name>
    <dbReference type="NCBI Taxonomy" id="94237"/>
    <lineage>
        <taxon>Eukaryota</taxon>
        <taxon>Metazoa</taxon>
        <taxon>Chordata</taxon>
        <taxon>Craniata</taxon>
        <taxon>Vertebrata</taxon>
        <taxon>Euteleostomi</taxon>
        <taxon>Actinopterygii</taxon>
        <taxon>Neopterygii</taxon>
        <taxon>Teleostei</taxon>
        <taxon>Neoteleostei</taxon>
        <taxon>Acanthomorphata</taxon>
        <taxon>Eupercaria</taxon>
        <taxon>Tetraodontiformes</taxon>
        <taxon>Molidae</taxon>
        <taxon>Mola</taxon>
    </lineage>
</organism>
<dbReference type="AlphaFoldDB" id="A0A3Q3X2B9"/>
<dbReference type="GO" id="GO:0005886">
    <property type="term" value="C:plasma membrane"/>
    <property type="evidence" value="ECO:0007669"/>
    <property type="project" value="TreeGrafter"/>
</dbReference>
<evidence type="ECO:0000256" key="6">
    <source>
        <dbReference type="RuleBase" id="RU003540"/>
    </source>
</evidence>
<dbReference type="PANTHER" id="PTHR10502:SF25">
    <property type="entry name" value="ANNEXIN A3"/>
    <property type="match status" value="1"/>
</dbReference>
<dbReference type="InterPro" id="IPR037104">
    <property type="entry name" value="Annexin_sf"/>
</dbReference>
<evidence type="ECO:0000313" key="8">
    <source>
        <dbReference type="Proteomes" id="UP000261620"/>
    </source>
</evidence>
<dbReference type="PRINTS" id="PR00196">
    <property type="entry name" value="ANNEXIN"/>
</dbReference>
<dbReference type="SMART" id="SM00335">
    <property type="entry name" value="ANX"/>
    <property type="match status" value="4"/>
</dbReference>
<dbReference type="FunFam" id="1.10.220.10:FF:000001">
    <property type="entry name" value="Annexin"/>
    <property type="match status" value="1"/>
</dbReference>
<dbReference type="GO" id="GO:0012506">
    <property type="term" value="C:vesicle membrane"/>
    <property type="evidence" value="ECO:0007669"/>
    <property type="project" value="TreeGrafter"/>
</dbReference>
<evidence type="ECO:0000256" key="4">
    <source>
        <dbReference type="ARBA" id="ARBA00023216"/>
    </source>
</evidence>
<dbReference type="Gene3D" id="1.10.220.10">
    <property type="entry name" value="Annexin"/>
    <property type="match status" value="4"/>
</dbReference>
<name>A0A3Q3X2B9_MOLML</name>
<dbReference type="InterPro" id="IPR018502">
    <property type="entry name" value="Annexin_repeat"/>
</dbReference>
<protein>
    <recommendedName>
        <fullName evidence="6">Annexin</fullName>
    </recommendedName>
</protein>
<dbReference type="FunFam" id="1.10.220.10:FF:000004">
    <property type="entry name" value="Annexin"/>
    <property type="match status" value="1"/>
</dbReference>
<dbReference type="GO" id="GO:0001786">
    <property type="term" value="F:phosphatidylserine binding"/>
    <property type="evidence" value="ECO:0007669"/>
    <property type="project" value="TreeGrafter"/>
</dbReference>
<keyword evidence="4 6" id="KW-0041">Annexin</keyword>